<evidence type="ECO:0000313" key="3">
    <source>
        <dbReference type="Proteomes" id="UP000320762"/>
    </source>
</evidence>
<dbReference type="EMBL" id="VDMD01000002">
    <property type="protein sequence ID" value="TRM68352.1"/>
    <property type="molecule type" value="Genomic_DNA"/>
</dbReference>
<evidence type="ECO:0000313" key="2">
    <source>
        <dbReference type="EMBL" id="TRM68352.1"/>
    </source>
</evidence>
<reference evidence="2 3" key="1">
    <citation type="journal article" date="2019" name="New Phytol.">
        <title>Comparative genomics reveals unique wood-decay strategies and fruiting body development in the Schizophyllaceae.</title>
        <authorList>
            <person name="Almasi E."/>
            <person name="Sahu N."/>
            <person name="Krizsan K."/>
            <person name="Balint B."/>
            <person name="Kovacs G.M."/>
            <person name="Kiss B."/>
            <person name="Cseklye J."/>
            <person name="Drula E."/>
            <person name="Henrissat B."/>
            <person name="Nagy I."/>
            <person name="Chovatia M."/>
            <person name="Adam C."/>
            <person name="LaButti K."/>
            <person name="Lipzen A."/>
            <person name="Riley R."/>
            <person name="Grigoriev I.V."/>
            <person name="Nagy L.G."/>
        </authorList>
    </citation>
    <scope>NUCLEOTIDE SEQUENCE [LARGE SCALE GENOMIC DNA]</scope>
    <source>
        <strain evidence="2 3">NL-1724</strain>
    </source>
</reference>
<dbReference type="OrthoDB" id="3051543at2759"/>
<evidence type="ECO:0000256" key="1">
    <source>
        <dbReference type="SAM" id="MobiDB-lite"/>
    </source>
</evidence>
<dbReference type="AlphaFoldDB" id="A0A550CU84"/>
<feature type="compositionally biased region" description="Polar residues" evidence="1">
    <location>
        <begin position="179"/>
        <end position="191"/>
    </location>
</feature>
<keyword evidence="3" id="KW-1185">Reference proteome</keyword>
<organism evidence="2 3">
    <name type="scientific">Schizophyllum amplum</name>
    <dbReference type="NCBI Taxonomy" id="97359"/>
    <lineage>
        <taxon>Eukaryota</taxon>
        <taxon>Fungi</taxon>
        <taxon>Dikarya</taxon>
        <taxon>Basidiomycota</taxon>
        <taxon>Agaricomycotina</taxon>
        <taxon>Agaricomycetes</taxon>
        <taxon>Agaricomycetidae</taxon>
        <taxon>Agaricales</taxon>
        <taxon>Schizophyllaceae</taxon>
        <taxon>Schizophyllum</taxon>
    </lineage>
</organism>
<protein>
    <submittedName>
        <fullName evidence="2">Uncharacterized protein</fullName>
    </submittedName>
</protein>
<gene>
    <name evidence="2" type="ORF">BD626DRAFT_626661</name>
</gene>
<feature type="region of interest" description="Disordered" evidence="1">
    <location>
        <begin position="168"/>
        <end position="273"/>
    </location>
</feature>
<dbReference type="Proteomes" id="UP000320762">
    <property type="component" value="Unassembled WGS sequence"/>
</dbReference>
<feature type="compositionally biased region" description="Polar residues" evidence="1">
    <location>
        <begin position="248"/>
        <end position="262"/>
    </location>
</feature>
<comment type="caution">
    <text evidence="2">The sequence shown here is derived from an EMBL/GenBank/DDBJ whole genome shotgun (WGS) entry which is preliminary data.</text>
</comment>
<feature type="compositionally biased region" description="Basic and acidic residues" evidence="1">
    <location>
        <begin position="168"/>
        <end position="177"/>
    </location>
</feature>
<name>A0A550CU84_9AGAR</name>
<accession>A0A550CU84</accession>
<sequence>MMMEDRPLVFSCPLMTTVKASQSSSCPPAQPELDAHAIRGVTTQARTMDEQPPGSNGSCAATGVVVENKREHPILEEQRRPRATSHHRQRYFRKDRAQVRIMHRHGVPYDSITDILGPSASTIKKFVQNDSDMPDDETKDYDYVDEEFKKQYPLETEERTARYKRRYNDGGFRHDEQGTEASLSPTKSSSPWYPPRERNSHPSKRQRRQSQAMRSRVDATTTSNTFRDRSQPEVAQGSSGEQARASGRISTPISISSGSQRTVAEPNDDGQDLRTAPTLLQVQRTQIKQPVCQPTLPPSSENRTQFVGTFLHNLDIDMSRYQPALMKCSLGTAEEVVPLVQMPEWTTDCFHVALAREIPQLTVLDRFVLVRGFQAISPDGTTDKGTVRLRLDEVPMVWTLPPVIWLTRLPLNFLPYVESFKTAGFVDLGKLFAIAGWSVEELQTLLRSAVPLKATHRTMTSTYALRVEVERLASSAPEEGTSPQALDRRFFSKLDHDLSVRAQVLMERGFDNMADMVAMAEWPAGALHDMLKTIAAELAVVERYVLVRGIKLIAKGENNAKGSKPQTLRGRSAAELLAKQPGHDLSAYLPMFTREGLGTLDALIAISDWDEGDLRALLTEAVPEINTVQQLVLIRLVLKKWNTLLGNGGS</sequence>
<proteinExistence type="predicted"/>